<dbReference type="AlphaFoldDB" id="A0AAD5UH16"/>
<name>A0AAD5UH16_9FUNG</name>
<evidence type="ECO:0000313" key="1">
    <source>
        <dbReference type="EMBL" id="KAJ3254950.1"/>
    </source>
</evidence>
<dbReference type="Proteomes" id="UP001210925">
    <property type="component" value="Unassembled WGS sequence"/>
</dbReference>
<proteinExistence type="predicted"/>
<gene>
    <name evidence="1" type="ORF">HK103_006747</name>
</gene>
<sequence length="567" mass="65276">MQLSAIKFSNDRIVDEFAQIINQKESYQHPELHLNYLNFAKGGQLVTYITKNIEIFRDDKDWLQRAHLLIKSDKDNQVLALKIKGEQTRLSIRDKWFVADSIKELEGEIAALEMSGDLHMLLNVRQEMTAKLELFKALHGIQAGLNSPIEIKQVIESLSFSVEYVPTIPDYRVVECIQNLYYLLLAVDCDAIFKNELVYNEKLTYDIRSGIVTGKWDPKISKDVSQLLQKYNYYETVEAFILSNPWNLKTIVSLAFFNYLNGNLRKWLQKLFPNIPLRYKPNSPRKNQVDMKKTVSVVDLESFVALLLLERQATILKVHEPKTFSEFLLCCLKSNWEPTLDASNFWKYVVATQGTDVPGNILYKTLFSVKTFPPMLNEIRGSNPHVMYGYLGMFYHDLHVYYSQKYSTSAIMYLELCKFGQNTTKYQLFSPIMRNLTEILNTPKIDDAKARLKEQMQKGIEPVKFTPQASHCVVEAESFSFGQSAISSMSASGEKASPKPSPYPTIDYTEDEEDISLKNHPTPNKSLLSNMFVMQTPSAVRWNDIGINLDSVDRRQRLLKNLEKLKA</sequence>
<accession>A0AAD5UH16</accession>
<comment type="caution">
    <text evidence="1">The sequence shown here is derived from an EMBL/GenBank/DDBJ whole genome shotgun (WGS) entry which is preliminary data.</text>
</comment>
<evidence type="ECO:0000313" key="2">
    <source>
        <dbReference type="Proteomes" id="UP001210925"/>
    </source>
</evidence>
<organism evidence="1 2">
    <name type="scientific">Boothiomyces macroporosus</name>
    <dbReference type="NCBI Taxonomy" id="261099"/>
    <lineage>
        <taxon>Eukaryota</taxon>
        <taxon>Fungi</taxon>
        <taxon>Fungi incertae sedis</taxon>
        <taxon>Chytridiomycota</taxon>
        <taxon>Chytridiomycota incertae sedis</taxon>
        <taxon>Chytridiomycetes</taxon>
        <taxon>Rhizophydiales</taxon>
        <taxon>Terramycetaceae</taxon>
        <taxon>Boothiomyces</taxon>
    </lineage>
</organism>
<keyword evidence="2" id="KW-1185">Reference proteome</keyword>
<reference evidence="1" key="1">
    <citation type="submission" date="2020-05" db="EMBL/GenBank/DDBJ databases">
        <title>Phylogenomic resolution of chytrid fungi.</title>
        <authorList>
            <person name="Stajich J.E."/>
            <person name="Amses K."/>
            <person name="Simmons R."/>
            <person name="Seto K."/>
            <person name="Myers J."/>
            <person name="Bonds A."/>
            <person name="Quandt C.A."/>
            <person name="Barry K."/>
            <person name="Liu P."/>
            <person name="Grigoriev I."/>
            <person name="Longcore J.E."/>
            <person name="James T.Y."/>
        </authorList>
    </citation>
    <scope>NUCLEOTIDE SEQUENCE</scope>
    <source>
        <strain evidence="1">PLAUS21</strain>
    </source>
</reference>
<dbReference type="EMBL" id="JADGKB010000075">
    <property type="protein sequence ID" value="KAJ3254950.1"/>
    <property type="molecule type" value="Genomic_DNA"/>
</dbReference>
<protein>
    <submittedName>
        <fullName evidence="1">Uncharacterized protein</fullName>
    </submittedName>
</protein>